<accession>A0AAD6T4P3</accession>
<sequence>MTTISSSSATPVAYAHPYIVCHNGSSKSLSLWTCTGEPLLYATLEGEESSAARSHVVAPDRIVTQSVYDLQSTILVHSLPDGQLLDVLALGSGVVQLFPGGFVAKWGDRGEDLRGNSQAYGLAENGKLTTPAIWTALWKTYTFHPIHPKPSILWQMHLSIHKYTIPNPLLAGARPDHMPHAVINPMLRGAVPTSSPLFVMAHHESVFGVDELYPKTALCSLDAQTLALSWCTLIGQRTRWLRYSACTATVVAYGWMDIKQGMGVIVVDTTTGTVLRTESIGTPKEKCGPWVHCGLTPSEDTLVVVFGDGQLVVMPLATFIANGFAREGDDMSPVTIPCPEFALSTPRKAKEKRSKAHGMWIWMRRVFIADRVVVVVPTKGSEFVILRW</sequence>
<dbReference type="Proteomes" id="UP001218188">
    <property type="component" value="Unassembled WGS sequence"/>
</dbReference>
<dbReference type="SUPFAM" id="SSF50969">
    <property type="entry name" value="YVTN repeat-like/Quinoprotein amine dehydrogenase"/>
    <property type="match status" value="1"/>
</dbReference>
<dbReference type="EMBL" id="JARJCM010000025">
    <property type="protein sequence ID" value="KAJ7039739.1"/>
    <property type="molecule type" value="Genomic_DNA"/>
</dbReference>
<dbReference type="AlphaFoldDB" id="A0AAD6T4P3"/>
<proteinExistence type="predicted"/>
<organism evidence="1 2">
    <name type="scientific">Mycena alexandri</name>
    <dbReference type="NCBI Taxonomy" id="1745969"/>
    <lineage>
        <taxon>Eukaryota</taxon>
        <taxon>Fungi</taxon>
        <taxon>Dikarya</taxon>
        <taxon>Basidiomycota</taxon>
        <taxon>Agaricomycotina</taxon>
        <taxon>Agaricomycetes</taxon>
        <taxon>Agaricomycetidae</taxon>
        <taxon>Agaricales</taxon>
        <taxon>Marasmiineae</taxon>
        <taxon>Mycenaceae</taxon>
        <taxon>Mycena</taxon>
    </lineage>
</organism>
<keyword evidence="2" id="KW-1185">Reference proteome</keyword>
<comment type="caution">
    <text evidence="1">The sequence shown here is derived from an EMBL/GenBank/DDBJ whole genome shotgun (WGS) entry which is preliminary data.</text>
</comment>
<gene>
    <name evidence="1" type="ORF">C8F04DRAFT_1392037</name>
</gene>
<evidence type="ECO:0000313" key="1">
    <source>
        <dbReference type="EMBL" id="KAJ7039739.1"/>
    </source>
</evidence>
<name>A0AAD6T4P3_9AGAR</name>
<dbReference type="InterPro" id="IPR011044">
    <property type="entry name" value="Quino_amine_DH_bsu"/>
</dbReference>
<evidence type="ECO:0000313" key="2">
    <source>
        <dbReference type="Proteomes" id="UP001218188"/>
    </source>
</evidence>
<reference evidence="1" key="1">
    <citation type="submission" date="2023-03" db="EMBL/GenBank/DDBJ databases">
        <title>Massive genome expansion in bonnet fungi (Mycena s.s.) driven by repeated elements and novel gene families across ecological guilds.</title>
        <authorList>
            <consortium name="Lawrence Berkeley National Laboratory"/>
            <person name="Harder C.B."/>
            <person name="Miyauchi S."/>
            <person name="Viragh M."/>
            <person name="Kuo A."/>
            <person name="Thoen E."/>
            <person name="Andreopoulos B."/>
            <person name="Lu D."/>
            <person name="Skrede I."/>
            <person name="Drula E."/>
            <person name="Henrissat B."/>
            <person name="Morin E."/>
            <person name="Kohler A."/>
            <person name="Barry K."/>
            <person name="LaButti K."/>
            <person name="Morin E."/>
            <person name="Salamov A."/>
            <person name="Lipzen A."/>
            <person name="Mereny Z."/>
            <person name="Hegedus B."/>
            <person name="Baldrian P."/>
            <person name="Stursova M."/>
            <person name="Weitz H."/>
            <person name="Taylor A."/>
            <person name="Grigoriev I.V."/>
            <person name="Nagy L.G."/>
            <person name="Martin F."/>
            <person name="Kauserud H."/>
        </authorList>
    </citation>
    <scope>NUCLEOTIDE SEQUENCE</scope>
    <source>
        <strain evidence="1">CBHHK200</strain>
    </source>
</reference>
<protein>
    <submittedName>
        <fullName evidence="1">Uncharacterized protein</fullName>
    </submittedName>
</protein>